<protein>
    <submittedName>
        <fullName evidence="3">VWA domain-containing protein</fullName>
    </submittedName>
</protein>
<evidence type="ECO:0000313" key="4">
    <source>
        <dbReference type="Proteomes" id="UP001325680"/>
    </source>
</evidence>
<dbReference type="RefSeq" id="WP_114790213.1">
    <property type="nucleotide sequence ID" value="NZ_CP139960.1"/>
</dbReference>
<keyword evidence="1" id="KW-0732">Signal</keyword>
<feature type="signal peptide" evidence="1">
    <location>
        <begin position="1"/>
        <end position="23"/>
    </location>
</feature>
<dbReference type="InterPro" id="IPR002035">
    <property type="entry name" value="VWF_A"/>
</dbReference>
<dbReference type="Proteomes" id="UP001325680">
    <property type="component" value="Chromosome"/>
</dbReference>
<accession>A0ABZ0W079</accession>
<evidence type="ECO:0000256" key="1">
    <source>
        <dbReference type="SAM" id="SignalP"/>
    </source>
</evidence>
<dbReference type="InterPro" id="IPR036465">
    <property type="entry name" value="vWFA_dom_sf"/>
</dbReference>
<evidence type="ECO:0000259" key="2">
    <source>
        <dbReference type="PROSITE" id="PS50234"/>
    </source>
</evidence>
<dbReference type="EMBL" id="CP139960">
    <property type="protein sequence ID" value="WQD36591.1"/>
    <property type="molecule type" value="Genomic_DNA"/>
</dbReference>
<organism evidence="3 4">
    <name type="scientific">Niabella yanshanensis</name>
    <dbReference type="NCBI Taxonomy" id="577386"/>
    <lineage>
        <taxon>Bacteria</taxon>
        <taxon>Pseudomonadati</taxon>
        <taxon>Bacteroidota</taxon>
        <taxon>Chitinophagia</taxon>
        <taxon>Chitinophagales</taxon>
        <taxon>Chitinophagaceae</taxon>
        <taxon>Niabella</taxon>
    </lineage>
</organism>
<sequence>MKKFYTKSIAILIIGIITFIATSCDKNAALCDYDEVPTGCAAGMDVAFLIDYTGSMGSAIDSIKSEVNTIVNTILAESGGDYRLALGIFDEYPKRSGPSYITSPAYTALPAAQKKIITTGSGTDQHLTMMQMFAPANAASFSTQLSFLNNNPNMPMGWGIGGPEPGDLLLHEILNNSFAGAWRGGNITKLAIIITDAPASGDDDNANATDDSFLQGLATAANSMGVQCVLLTTFSGNTLYPANYQIQLIANNTGGSSVVAPTFNNISRDIISQIQNICNENNSPTKSKD</sequence>
<feature type="domain" description="VWFA" evidence="2">
    <location>
        <begin position="45"/>
        <end position="274"/>
    </location>
</feature>
<dbReference type="PROSITE" id="PS51257">
    <property type="entry name" value="PROKAR_LIPOPROTEIN"/>
    <property type="match status" value="1"/>
</dbReference>
<dbReference type="PROSITE" id="PS50234">
    <property type="entry name" value="VWFA"/>
    <property type="match status" value="1"/>
</dbReference>
<keyword evidence="4" id="KW-1185">Reference proteome</keyword>
<dbReference type="SUPFAM" id="SSF53300">
    <property type="entry name" value="vWA-like"/>
    <property type="match status" value="1"/>
</dbReference>
<name>A0ABZ0W079_9BACT</name>
<dbReference type="Gene3D" id="3.40.50.410">
    <property type="entry name" value="von Willebrand factor, type A domain"/>
    <property type="match status" value="1"/>
</dbReference>
<evidence type="ECO:0000313" key="3">
    <source>
        <dbReference type="EMBL" id="WQD36591.1"/>
    </source>
</evidence>
<gene>
    <name evidence="3" type="ORF">U0035_13035</name>
</gene>
<feature type="chain" id="PRO_5045781017" evidence="1">
    <location>
        <begin position="24"/>
        <end position="289"/>
    </location>
</feature>
<reference evidence="3 4" key="1">
    <citation type="submission" date="2023-12" db="EMBL/GenBank/DDBJ databases">
        <title>Genome sequencing and assembly of bacterial species from a model synthetic community.</title>
        <authorList>
            <person name="Hogle S.L."/>
        </authorList>
    </citation>
    <scope>NUCLEOTIDE SEQUENCE [LARGE SCALE GENOMIC DNA]</scope>
    <source>
        <strain evidence="3 4">HAMBI_3031</strain>
    </source>
</reference>
<proteinExistence type="predicted"/>